<dbReference type="InterPro" id="IPR014752">
    <property type="entry name" value="Arrestin-like_C"/>
</dbReference>
<evidence type="ECO:0000313" key="2">
    <source>
        <dbReference type="Proteomes" id="UP000241690"/>
    </source>
</evidence>
<dbReference type="STRING" id="983964.A0A2T4AQC5"/>
<organism evidence="1 2">
    <name type="scientific">Trichoderma harzianum CBS 226.95</name>
    <dbReference type="NCBI Taxonomy" id="983964"/>
    <lineage>
        <taxon>Eukaryota</taxon>
        <taxon>Fungi</taxon>
        <taxon>Dikarya</taxon>
        <taxon>Ascomycota</taxon>
        <taxon>Pezizomycotina</taxon>
        <taxon>Sordariomycetes</taxon>
        <taxon>Hypocreomycetidae</taxon>
        <taxon>Hypocreales</taxon>
        <taxon>Hypocreaceae</taxon>
        <taxon>Trichoderma</taxon>
    </lineage>
</organism>
<gene>
    <name evidence="1" type="ORF">M431DRAFT_478351</name>
</gene>
<name>A0A2T4AQC5_TRIHA</name>
<dbReference type="Proteomes" id="UP000241690">
    <property type="component" value="Unassembled WGS sequence"/>
</dbReference>
<evidence type="ECO:0000313" key="1">
    <source>
        <dbReference type="EMBL" id="PTB59250.1"/>
    </source>
</evidence>
<accession>A0A2T4AQC5</accession>
<reference evidence="1 2" key="1">
    <citation type="submission" date="2016-07" db="EMBL/GenBank/DDBJ databases">
        <title>Multiple horizontal gene transfer events from other fungi enriched the ability of initially mycotrophic Trichoderma (Ascomycota) to feed on dead plant biomass.</title>
        <authorList>
            <consortium name="DOE Joint Genome Institute"/>
            <person name="Aerts A."/>
            <person name="Atanasova L."/>
            <person name="Chenthamara K."/>
            <person name="Zhang J."/>
            <person name="Grujic M."/>
            <person name="Henrissat B."/>
            <person name="Kuo A."/>
            <person name="Salamov A."/>
            <person name="Lipzen A."/>
            <person name="Labutti K."/>
            <person name="Barry K."/>
            <person name="Miao Y."/>
            <person name="Rahimi M.J."/>
            <person name="Shen Q."/>
            <person name="Grigoriev I.V."/>
            <person name="Kubicek C.P."/>
            <person name="Druzhinina I.S."/>
        </authorList>
    </citation>
    <scope>NUCLEOTIDE SEQUENCE [LARGE SCALE GENOMIC DNA]</scope>
    <source>
        <strain evidence="1 2">CBS 226.95</strain>
    </source>
</reference>
<sequence>MKLILDIGGAEEVTFGPEDEIRGTLNILGHGGQALSHLRATFGGRLTISIPAQIAGPNPSNLEFTLFEENKEFGHDDATSNKDDPVNGIYIVPFSFRFPSHAPCFRHKHALHLPPSMNIREAESRIRVEYYVVGAVDRQIFGPLSKTTRVVKGLKFCNNAPINRSPILQPNASLPLILRQKDGSGRLEDGIDGLPAYTPSIRVEALLPNPPVLFRGQANPIKFILHTPPEIVGKIFVRKADIIFKTSTATVVESVTRRVDEQFLGASTCGTFPVDSERLVLDSGTWERLFRLNLKPSFESCVMQIKHSVEIKVGISIGSEGSIYYTSSLLDVLITDPPPAYEDAE</sequence>
<evidence type="ECO:0008006" key="3">
    <source>
        <dbReference type="Google" id="ProtNLM"/>
    </source>
</evidence>
<keyword evidence="2" id="KW-1185">Reference proteome</keyword>
<dbReference type="GeneID" id="36624230"/>
<dbReference type="Gene3D" id="2.60.40.640">
    <property type="match status" value="1"/>
</dbReference>
<dbReference type="RefSeq" id="XP_024778927.1">
    <property type="nucleotide sequence ID" value="XM_024915661.1"/>
</dbReference>
<protein>
    <recommendedName>
        <fullName evidence="3">Arrestin-like N-terminal domain-containing protein</fullName>
    </recommendedName>
</protein>
<dbReference type="AlphaFoldDB" id="A0A2T4AQC5"/>
<dbReference type="EMBL" id="KZ679676">
    <property type="protein sequence ID" value="PTB59250.1"/>
    <property type="molecule type" value="Genomic_DNA"/>
</dbReference>
<proteinExistence type="predicted"/>